<dbReference type="KEGG" id="ccot:CCAX7_15460"/>
<evidence type="ECO:0000313" key="1">
    <source>
        <dbReference type="EMBL" id="BDI29495.1"/>
    </source>
</evidence>
<protein>
    <submittedName>
        <fullName evidence="1">Uncharacterized protein</fullName>
    </submittedName>
</protein>
<dbReference type="EMBL" id="AP025739">
    <property type="protein sequence ID" value="BDI29495.1"/>
    <property type="molecule type" value="Genomic_DNA"/>
</dbReference>
<sequence length="87" mass="9775">MHMGDANHGMNLFETQQDPALRLRRAKRRGALNEGMVGRTAGDHGDLFPMTLWITCYFFTMLDDQAKSSDNHLQSLTMSMNADKGIS</sequence>
<name>A0A9N7Q9Q8_9BACT</name>
<evidence type="ECO:0000313" key="2">
    <source>
        <dbReference type="Proteomes" id="UP000287394"/>
    </source>
</evidence>
<accession>A0A9N7Q9Q8</accession>
<proteinExistence type="predicted"/>
<keyword evidence="2" id="KW-1185">Reference proteome</keyword>
<reference evidence="1 2" key="1">
    <citation type="journal article" date="2019" name="Int. J. Syst. Evol. Microbiol.">
        <title>Capsulimonas corticalis gen. nov., sp. nov., an aerobic capsulated bacterium, of a novel bacterial order, Capsulimonadales ord. nov., of the class Armatimonadia of the phylum Armatimonadetes.</title>
        <authorList>
            <person name="Li J."/>
            <person name="Kudo C."/>
            <person name="Tonouchi A."/>
        </authorList>
    </citation>
    <scope>NUCLEOTIDE SEQUENCE [LARGE SCALE GENOMIC DNA]</scope>
    <source>
        <strain evidence="1 2">AX-7</strain>
    </source>
</reference>
<gene>
    <name evidence="1" type="ORF">CCAX7_15460</name>
</gene>
<dbReference type="Proteomes" id="UP000287394">
    <property type="component" value="Chromosome"/>
</dbReference>
<organism evidence="1 2">
    <name type="scientific">Capsulimonas corticalis</name>
    <dbReference type="NCBI Taxonomy" id="2219043"/>
    <lineage>
        <taxon>Bacteria</taxon>
        <taxon>Bacillati</taxon>
        <taxon>Armatimonadota</taxon>
        <taxon>Armatimonadia</taxon>
        <taxon>Capsulimonadales</taxon>
        <taxon>Capsulimonadaceae</taxon>
        <taxon>Capsulimonas</taxon>
    </lineage>
</organism>
<dbReference type="AlphaFoldDB" id="A0A9N7Q9Q8"/>